<dbReference type="GO" id="GO:0032259">
    <property type="term" value="P:methylation"/>
    <property type="evidence" value="ECO:0007669"/>
    <property type="project" value="UniProtKB-KW"/>
</dbReference>
<keyword evidence="2" id="KW-0489">Methyltransferase</keyword>
<reference evidence="2 3" key="1">
    <citation type="submission" date="2015-01" db="EMBL/GenBank/DDBJ databases">
        <title>Genome of Sphingomonas taxi strain 30a.</title>
        <authorList>
            <person name="Eevers N."/>
            <person name="Van Hamme J."/>
            <person name="Bottos E."/>
            <person name="Weyens N."/>
            <person name="Vangronsveld J."/>
        </authorList>
    </citation>
    <scope>NUCLEOTIDE SEQUENCE [LARGE SCALE GENOMIC DNA]</scope>
    <source>
        <strain evidence="2 3">30a</strain>
    </source>
</reference>
<protein>
    <submittedName>
        <fullName evidence="2">Methyltransferase</fullName>
    </submittedName>
</protein>
<dbReference type="SUPFAM" id="SSF53335">
    <property type="entry name" value="S-adenosyl-L-methionine-dependent methyltransferases"/>
    <property type="match status" value="1"/>
</dbReference>
<gene>
    <name evidence="2" type="ORF">SR41_02210</name>
</gene>
<evidence type="ECO:0000313" key="3">
    <source>
        <dbReference type="Proteomes" id="UP000033203"/>
    </source>
</evidence>
<organism evidence="2 3">
    <name type="scientific">Sphingomonas melonis</name>
    <dbReference type="NCBI Taxonomy" id="152682"/>
    <lineage>
        <taxon>Bacteria</taxon>
        <taxon>Pseudomonadati</taxon>
        <taxon>Pseudomonadota</taxon>
        <taxon>Alphaproteobacteria</taxon>
        <taxon>Sphingomonadales</taxon>
        <taxon>Sphingomonadaceae</taxon>
        <taxon>Sphingomonas</taxon>
    </lineage>
</organism>
<proteinExistence type="predicted"/>
<dbReference type="CDD" id="cd02440">
    <property type="entry name" value="AdoMet_MTases"/>
    <property type="match status" value="1"/>
</dbReference>
<dbReference type="AlphaFoldDB" id="A0A0D1K8F1"/>
<evidence type="ECO:0000313" key="2">
    <source>
        <dbReference type="EMBL" id="KIU29903.1"/>
    </source>
</evidence>
<dbReference type="PANTHER" id="PTHR43667:SF2">
    <property type="entry name" value="FATTY ACID C-METHYL TRANSFERASE"/>
    <property type="match status" value="1"/>
</dbReference>
<evidence type="ECO:0000259" key="1">
    <source>
        <dbReference type="Pfam" id="PF13649"/>
    </source>
</evidence>
<dbReference type="EMBL" id="JXTP01000010">
    <property type="protein sequence ID" value="KIU29903.1"/>
    <property type="molecule type" value="Genomic_DNA"/>
</dbReference>
<keyword evidence="2" id="KW-0808">Transferase</keyword>
<accession>A0A0D1K8F1</accession>
<dbReference type="PATRIC" id="fig|1549858.7.peg.431"/>
<dbReference type="GO" id="GO:0008168">
    <property type="term" value="F:methyltransferase activity"/>
    <property type="evidence" value="ECO:0007669"/>
    <property type="project" value="UniProtKB-KW"/>
</dbReference>
<dbReference type="Pfam" id="PF13649">
    <property type="entry name" value="Methyltransf_25"/>
    <property type="match status" value="1"/>
</dbReference>
<dbReference type="Proteomes" id="UP000033203">
    <property type="component" value="Unassembled WGS sequence"/>
</dbReference>
<name>A0A0D1K8F1_9SPHN</name>
<dbReference type="InterPro" id="IPR050723">
    <property type="entry name" value="CFA/CMAS"/>
</dbReference>
<feature type="domain" description="Methyltransferase" evidence="1">
    <location>
        <begin position="47"/>
        <end position="147"/>
    </location>
</feature>
<dbReference type="InterPro" id="IPR041698">
    <property type="entry name" value="Methyltransf_25"/>
</dbReference>
<comment type="caution">
    <text evidence="2">The sequence shown here is derived from an EMBL/GenBank/DDBJ whole genome shotgun (WGS) entry which is preliminary data.</text>
</comment>
<dbReference type="Gene3D" id="3.40.50.150">
    <property type="entry name" value="Vaccinia Virus protein VP39"/>
    <property type="match status" value="1"/>
</dbReference>
<dbReference type="InterPro" id="IPR029063">
    <property type="entry name" value="SAM-dependent_MTases_sf"/>
</dbReference>
<dbReference type="PANTHER" id="PTHR43667">
    <property type="entry name" value="CYCLOPROPANE-FATTY-ACYL-PHOSPHOLIPID SYNTHASE"/>
    <property type="match status" value="1"/>
</dbReference>
<sequence>MREVDHAARMDRIYAGQRHIYDLTRKYYLFGRDRMIDRLDLQPGATVLEVGCGTGRNLIRAARAWPDARFYGLDISAAMLTTARAKVAAAGLSGRITLAQADAADFDSVTLFGLARFDRVVFSYTLSMIPPWRAALQQGLAVTAANGRLAVMDFGTQGGWPAWWRTAFLAWLRHFDVTPRADLAEEVASLATLANRQADTRPLWGGYACEATIA</sequence>